<feature type="signal peptide" evidence="1">
    <location>
        <begin position="1"/>
        <end position="21"/>
    </location>
</feature>
<organism evidence="2 3">
    <name type="scientific">Acinetobacter kookii</name>
    <dbReference type="NCBI Taxonomy" id="1226327"/>
    <lineage>
        <taxon>Bacteria</taxon>
        <taxon>Pseudomonadati</taxon>
        <taxon>Pseudomonadota</taxon>
        <taxon>Gammaproteobacteria</taxon>
        <taxon>Moraxellales</taxon>
        <taxon>Moraxellaceae</taxon>
        <taxon>Acinetobacter</taxon>
    </lineage>
</organism>
<dbReference type="OrthoDB" id="6711152at2"/>
<proteinExistence type="predicted"/>
<keyword evidence="1" id="KW-0732">Signal</keyword>
<dbReference type="EMBL" id="FMYO01000001">
    <property type="protein sequence ID" value="SDB85576.1"/>
    <property type="molecule type" value="Genomic_DNA"/>
</dbReference>
<dbReference type="Proteomes" id="UP000243468">
    <property type="component" value="Unassembled WGS sequence"/>
</dbReference>
<sequence length="120" mass="13870">MKKILLALLVLGYVGLNTAFAGVEQYVAAVDQISEQYKQESRNFFSSLNAQQTSFTPQQQTQYCAIVGSYIDRLYQAADQNREALDRQFRQMTRQDVINKVMSSKEMLILRKYNIQCDLK</sequence>
<evidence type="ECO:0000313" key="2">
    <source>
        <dbReference type="EMBL" id="SDB85576.1"/>
    </source>
</evidence>
<evidence type="ECO:0000313" key="3">
    <source>
        <dbReference type="Proteomes" id="UP000243468"/>
    </source>
</evidence>
<feature type="chain" id="PRO_5017353485" evidence="1">
    <location>
        <begin position="22"/>
        <end position="120"/>
    </location>
</feature>
<evidence type="ECO:0000256" key="1">
    <source>
        <dbReference type="SAM" id="SignalP"/>
    </source>
</evidence>
<accession>A0A1G6GWR4</accession>
<name>A0A1G6GWR4_9GAMM</name>
<dbReference type="AlphaFoldDB" id="A0A1G6GWR4"/>
<gene>
    <name evidence="2" type="ORF">SAMN05421732_101361</name>
</gene>
<keyword evidence="3" id="KW-1185">Reference proteome</keyword>
<dbReference type="STRING" id="1226327.SAMN05421732_101361"/>
<dbReference type="RefSeq" id="WP_092818434.1">
    <property type="nucleotide sequence ID" value="NZ_BAABKJ010000006.1"/>
</dbReference>
<protein>
    <submittedName>
        <fullName evidence="2">Uncharacterized protein</fullName>
    </submittedName>
</protein>
<reference evidence="3" key="1">
    <citation type="submission" date="2016-09" db="EMBL/GenBank/DDBJ databases">
        <authorList>
            <person name="Varghese N."/>
            <person name="Submissions S."/>
        </authorList>
    </citation>
    <scope>NUCLEOTIDE SEQUENCE [LARGE SCALE GENOMIC DNA]</scope>
    <source>
        <strain evidence="3">ANC 4667</strain>
    </source>
</reference>